<dbReference type="EMBL" id="KL367613">
    <property type="protein sequence ID" value="KFD61742.1"/>
    <property type="molecule type" value="Genomic_DNA"/>
</dbReference>
<accession>A0A085MWZ6</accession>
<reference evidence="1" key="1">
    <citation type="journal article" date="2014" name="Nat. Genet.">
        <title>Genome and transcriptome of the porcine whipworm Trichuris suis.</title>
        <authorList>
            <person name="Jex A.R."/>
            <person name="Nejsum P."/>
            <person name="Schwarz E.M."/>
            <person name="Hu L."/>
            <person name="Young N.D."/>
            <person name="Hall R.S."/>
            <person name="Korhonen P.K."/>
            <person name="Liao S."/>
            <person name="Thamsborg S."/>
            <person name="Xia J."/>
            <person name="Xu P."/>
            <person name="Wang S."/>
            <person name="Scheerlinck J.P."/>
            <person name="Hofmann A."/>
            <person name="Sternberg P.W."/>
            <person name="Wang J."/>
            <person name="Gasser R.B."/>
        </authorList>
    </citation>
    <scope>NUCLEOTIDE SEQUENCE [LARGE SCALE GENOMIC DNA]</scope>
    <source>
        <strain evidence="1">DCEP-RM93F</strain>
    </source>
</reference>
<dbReference type="Proteomes" id="UP000030758">
    <property type="component" value="Unassembled WGS sequence"/>
</dbReference>
<proteinExistence type="predicted"/>
<sequence length="85" mass="9855">MTMQASVKILKLVKSRLPTVEDTGYPEKSRGAMLKLISRLQQNVEPIGGRLPWRYAQADKQESVSWPNQRDMLIFHAFPKEFRPI</sequence>
<protein>
    <submittedName>
        <fullName evidence="1">Uncharacterized protein</fullName>
    </submittedName>
</protein>
<gene>
    <name evidence="1" type="ORF">M514_10976</name>
</gene>
<evidence type="ECO:0000313" key="1">
    <source>
        <dbReference type="EMBL" id="KFD61742.1"/>
    </source>
</evidence>
<organism evidence="1">
    <name type="scientific">Trichuris suis</name>
    <name type="common">pig whipworm</name>
    <dbReference type="NCBI Taxonomy" id="68888"/>
    <lineage>
        <taxon>Eukaryota</taxon>
        <taxon>Metazoa</taxon>
        <taxon>Ecdysozoa</taxon>
        <taxon>Nematoda</taxon>
        <taxon>Enoplea</taxon>
        <taxon>Dorylaimia</taxon>
        <taxon>Trichinellida</taxon>
        <taxon>Trichuridae</taxon>
        <taxon>Trichuris</taxon>
    </lineage>
</organism>
<name>A0A085MWZ6_9BILA</name>
<dbReference type="AlphaFoldDB" id="A0A085MWZ6"/>